<evidence type="ECO:0000313" key="2">
    <source>
        <dbReference type="Proteomes" id="UP000001026"/>
    </source>
</evidence>
<accession>Q7TUA2</accession>
<gene>
    <name evidence="1" type="ordered locus">PMM0861</name>
</gene>
<dbReference type="STRING" id="59919.PMM0861"/>
<dbReference type="HOGENOM" id="CLU_196788_0_0_3"/>
<organism evidence="1 2">
    <name type="scientific">Prochlorococcus marinus subsp. pastoris (strain CCMP1986 / NIES-2087 / MED4)</name>
    <dbReference type="NCBI Taxonomy" id="59919"/>
    <lineage>
        <taxon>Bacteria</taxon>
        <taxon>Bacillati</taxon>
        <taxon>Cyanobacteriota</taxon>
        <taxon>Cyanophyceae</taxon>
        <taxon>Synechococcales</taxon>
        <taxon>Prochlorococcaceae</taxon>
        <taxon>Prochlorococcus</taxon>
    </lineage>
</organism>
<reference evidence="1 2" key="1">
    <citation type="journal article" date="2003" name="Nature">
        <title>Genome divergence in two Prochlorococcus ecotypes reflects oceanic niche differentiation.</title>
        <authorList>
            <person name="Rocap G."/>
            <person name="Larimer F.W."/>
            <person name="Lamerdin J.E."/>
            <person name="Malfatti S."/>
            <person name="Chain P."/>
            <person name="Ahlgren N.A."/>
            <person name="Arellano A."/>
            <person name="Coleman M."/>
            <person name="Hauser L."/>
            <person name="Hess W.R."/>
            <person name="Johnson Z.I."/>
            <person name="Land M.L."/>
            <person name="Lindell D."/>
            <person name="Post A.F."/>
            <person name="Regala W."/>
            <person name="Shah M."/>
            <person name="Shaw S.L."/>
            <person name="Steglich C."/>
            <person name="Sullivan M.B."/>
            <person name="Ting C.S."/>
            <person name="Tolonen A."/>
            <person name="Webb E.A."/>
            <person name="Zinser E.R."/>
            <person name="Chisholm S.W."/>
        </authorList>
    </citation>
    <scope>NUCLEOTIDE SEQUENCE [LARGE SCALE GENOMIC DNA]</scope>
    <source>
        <strain evidence="2">CCMP1986 / NIES-2087 / MED4</strain>
    </source>
</reference>
<protein>
    <submittedName>
        <fullName evidence="1">Possible Virion host shutoff protein</fullName>
    </submittedName>
</protein>
<dbReference type="KEGG" id="pmm:PMM0861"/>
<dbReference type="EMBL" id="BX548174">
    <property type="protein sequence ID" value="CAE19320.1"/>
    <property type="molecule type" value="Genomic_DNA"/>
</dbReference>
<proteinExistence type="predicted"/>
<dbReference type="AlphaFoldDB" id="Q7TUA2"/>
<sequence length="79" mass="9303">MIIHDRWSESNKNFEIIMNLKTSPSAIQDKKLRDLDLAKEYPTLKDLMKEQGVSNDLSDYWDNECELNPSNPHCLEYDD</sequence>
<dbReference type="Proteomes" id="UP000001026">
    <property type="component" value="Chromosome"/>
</dbReference>
<name>Q7TUA2_PROMP</name>
<evidence type="ECO:0000313" key="1">
    <source>
        <dbReference type="EMBL" id="CAE19320.1"/>
    </source>
</evidence>